<reference evidence="2" key="2">
    <citation type="submission" date="2025-08" db="UniProtKB">
        <authorList>
            <consortium name="Ensembl"/>
        </authorList>
    </citation>
    <scope>IDENTIFICATION</scope>
</reference>
<dbReference type="GO" id="GO:0003723">
    <property type="term" value="F:RNA binding"/>
    <property type="evidence" value="ECO:0007669"/>
    <property type="project" value="InterPro"/>
</dbReference>
<feature type="compositionally biased region" description="Polar residues" evidence="1">
    <location>
        <begin position="98"/>
        <end position="112"/>
    </location>
</feature>
<dbReference type="InParanoid" id="A0A2I3SLZ8"/>
<dbReference type="PANTHER" id="PTHR13309">
    <property type="entry name" value="NUCLEAR FRAGILE X MENTAL RETARDATION PROTEIN INTERACTING PROTEIN 1"/>
    <property type="match status" value="1"/>
</dbReference>
<reference evidence="2" key="3">
    <citation type="submission" date="2025-09" db="UniProtKB">
        <authorList>
            <consortium name="Ensembl"/>
        </authorList>
    </citation>
    <scope>IDENTIFICATION</scope>
</reference>
<feature type="compositionally biased region" description="Basic and acidic residues" evidence="1">
    <location>
        <begin position="252"/>
        <end position="268"/>
    </location>
</feature>
<evidence type="ECO:0000256" key="1">
    <source>
        <dbReference type="SAM" id="MobiDB-lite"/>
    </source>
</evidence>
<dbReference type="PANTHER" id="PTHR13309:SF1">
    <property type="entry name" value="FMR1-INTERACTING PROTEIN NUFIP1"/>
    <property type="match status" value="1"/>
</dbReference>
<organism evidence="2 3">
    <name type="scientific">Pan troglodytes</name>
    <name type="common">Chimpanzee</name>
    <dbReference type="NCBI Taxonomy" id="9598"/>
    <lineage>
        <taxon>Eukaryota</taxon>
        <taxon>Metazoa</taxon>
        <taxon>Chordata</taxon>
        <taxon>Craniata</taxon>
        <taxon>Vertebrata</taxon>
        <taxon>Euteleostomi</taxon>
        <taxon>Mammalia</taxon>
        <taxon>Eutheria</taxon>
        <taxon>Euarchontoglires</taxon>
        <taxon>Primates</taxon>
        <taxon>Haplorrhini</taxon>
        <taxon>Catarrhini</taxon>
        <taxon>Hominidae</taxon>
        <taxon>Pan</taxon>
    </lineage>
</organism>
<dbReference type="GO" id="GO:0000492">
    <property type="term" value="P:box C/D snoRNP assembly"/>
    <property type="evidence" value="ECO:0000318"/>
    <property type="project" value="GO_Central"/>
</dbReference>
<sequence>MAEPTSDFATPIGWRASPELTPTLGPLTDTAPPWDSWMFWAILPPPPPPLTSSLPAAWSKTSSESQPPIEAQSLPGALPPFDAQLLPGAQTPFDAQSPLDSQPQPSGQTWSFHASTSWNWRQSSDRFLRHQKSFNPSVKNSYYPRKYDAKFTDFSLPPSRKQKKKKRKEPVFHFFCDTCDRGFKNQEKYDKHVLDCSFTAHEKTVQFHWRNMHAPGMKIKKKEKLANSERSSIDNNTIWQDEGDFQTFTNGKDQKSWENHKWKNDNSRQRAVTGSGNHLCDLKPEGPPEANADPLGVLINSDSESDKEEKPQHSVIPKEVTPALCSLMSSYGSLSGSESEPEETPIKTEADVLAENQVLDSSAPKSPSQDVKATVRNFSEAKSENRKKSFEKTNPKRKKRLSQLSNVIRYLLEMLLAPDIRHENVILQCVRYIIKKDFFGLDTNSAKSKDV</sequence>
<feature type="compositionally biased region" description="Basic and acidic residues" evidence="1">
    <location>
        <begin position="379"/>
        <end position="394"/>
    </location>
</feature>
<evidence type="ECO:0000313" key="3">
    <source>
        <dbReference type="Proteomes" id="UP000002277"/>
    </source>
</evidence>
<feature type="region of interest" description="Disordered" evidence="1">
    <location>
        <begin position="1"/>
        <end position="29"/>
    </location>
</feature>
<reference evidence="2 3" key="1">
    <citation type="journal article" date="2005" name="Nature">
        <title>Initial sequence of the chimpanzee genome and comparison with the human genome.</title>
        <authorList>
            <consortium name="Chimpanzee sequencing and analysis consortium"/>
        </authorList>
    </citation>
    <scope>NUCLEOTIDE SEQUENCE [LARGE SCALE GENOMIC DNA]</scope>
</reference>
<accession>A0A2I3SLZ8</accession>
<evidence type="ECO:0000313" key="2">
    <source>
        <dbReference type="Ensembl" id="ENSPTRP00000077953.1"/>
    </source>
</evidence>
<dbReference type="Proteomes" id="UP000002277">
    <property type="component" value="Chromosome 6"/>
</dbReference>
<dbReference type="AlphaFoldDB" id="A0A2I3SLZ8"/>
<evidence type="ECO:0008006" key="4">
    <source>
        <dbReference type="Google" id="ProtNLM"/>
    </source>
</evidence>
<proteinExistence type="predicted"/>
<protein>
    <recommendedName>
        <fullName evidence="4">C2H2-type domain-containing protein</fullName>
    </recommendedName>
</protein>
<dbReference type="GeneTree" id="ENSGT00390000003758"/>
<keyword evidence="3" id="KW-1185">Reference proteome</keyword>
<dbReference type="Ensembl" id="ENSPTRT00000078043.1">
    <property type="protein sequence ID" value="ENSPTRP00000077953.1"/>
    <property type="gene ID" value="ENSPTRG00000051292.1"/>
</dbReference>
<dbReference type="GO" id="GO:0005634">
    <property type="term" value="C:nucleus"/>
    <property type="evidence" value="ECO:0000318"/>
    <property type="project" value="GO_Central"/>
</dbReference>
<dbReference type="OMA" id="SDQSADW"/>
<name>A0A2I3SLZ8_PANTR</name>
<feature type="region of interest" description="Disordered" evidence="1">
    <location>
        <begin position="51"/>
        <end position="112"/>
    </location>
</feature>
<dbReference type="EMBL" id="AACZ04024801">
    <property type="status" value="NOT_ANNOTATED_CDS"/>
    <property type="molecule type" value="Genomic_DNA"/>
</dbReference>
<feature type="region of interest" description="Disordered" evidence="1">
    <location>
        <begin position="378"/>
        <end position="398"/>
    </location>
</feature>
<dbReference type="InterPro" id="IPR039136">
    <property type="entry name" value="NUFIP1-like"/>
</dbReference>
<feature type="region of interest" description="Disordered" evidence="1">
    <location>
        <begin position="249"/>
        <end position="315"/>
    </location>
</feature>